<dbReference type="GO" id="GO:0022857">
    <property type="term" value="F:transmembrane transporter activity"/>
    <property type="evidence" value="ECO:0007669"/>
    <property type="project" value="InterPro"/>
</dbReference>
<dbReference type="PANTHER" id="PTHR10924">
    <property type="entry name" value="MAJOR FACILITATOR SUPERFAMILY PROTEIN-RELATED"/>
    <property type="match status" value="1"/>
</dbReference>
<evidence type="ECO:0000256" key="3">
    <source>
        <dbReference type="ARBA" id="ARBA00022989"/>
    </source>
</evidence>
<feature type="region of interest" description="Disordered" evidence="5">
    <location>
        <begin position="1"/>
        <end position="20"/>
    </location>
</feature>
<name>A0AAW0V2K3_SCYPA</name>
<keyword evidence="8" id="KW-1185">Reference proteome</keyword>
<comment type="subcellular location">
    <subcellularLocation>
        <location evidence="1">Membrane</location>
        <topology evidence="1">Multi-pass membrane protein</topology>
    </subcellularLocation>
</comment>
<protein>
    <submittedName>
        <fullName evidence="7">Uncharacterized protein</fullName>
    </submittedName>
</protein>
<keyword evidence="3 6" id="KW-1133">Transmembrane helix</keyword>
<feature type="transmembrane region" description="Helical" evidence="6">
    <location>
        <begin position="67"/>
        <end position="86"/>
    </location>
</feature>
<dbReference type="PANTHER" id="PTHR10924:SF27">
    <property type="entry name" value="SOLUTE CARRIER FAMILY 49 MEMBER 4"/>
    <property type="match status" value="1"/>
</dbReference>
<evidence type="ECO:0000256" key="1">
    <source>
        <dbReference type="ARBA" id="ARBA00004141"/>
    </source>
</evidence>
<feature type="transmembrane region" description="Helical" evidence="6">
    <location>
        <begin position="290"/>
        <end position="313"/>
    </location>
</feature>
<dbReference type="InterPro" id="IPR036259">
    <property type="entry name" value="MFS_trans_sf"/>
</dbReference>
<proteinExistence type="predicted"/>
<feature type="transmembrane region" description="Helical" evidence="6">
    <location>
        <begin position="449"/>
        <end position="468"/>
    </location>
</feature>
<gene>
    <name evidence="7" type="ORF">O3P69_007252</name>
</gene>
<sequence length="487" mass="54120">MILDPDDYYGTTDENKEAETGLLHEEPDEEWGFEREKAPRRQYLYAENRRTEYEHRDVVIKTYKSRFWILFLAAFLCWIHTLQWSMWGPISESMNAAFPGWDPSTVALMVNWGTIMYMLCVVPLCWGMQRYGLRAGVLTSATFMAIGTGIRCFTRQTPTFTILAHICAILVGGASALALTTPMVIANDWFPQSERTTATAIILGLSQLGSLGSYLEPTFVRLPGPGVTKDDIQQDVMHLLYAGAIMSAVLLLAFLVYYPSKPPKPPSLSSTTERVEFIPGLASVIRNKKLLLMVAIYGIFVGPPIAWTTVLNFSVLPLGFHQDKAMWMGVTAVIVSGLAPIVAGRFNDLLQGHIKTLLITLMLGTTAFSYWFLLLSYGILEVTEWQVYVSVIGICACNYAAMPLFFEVAVDIAFPISDILVMGVMTAADCLASTIFLTAYSIPNAGYQWITYTLTFTSGIGIIPLLFLKFDSTRALIDNQINSAHHI</sequence>
<dbReference type="GO" id="GO:0016020">
    <property type="term" value="C:membrane"/>
    <property type="evidence" value="ECO:0007669"/>
    <property type="project" value="UniProtKB-SubCell"/>
</dbReference>
<dbReference type="AlphaFoldDB" id="A0AAW0V2K3"/>
<feature type="transmembrane region" description="Helical" evidence="6">
    <location>
        <begin position="239"/>
        <end position="258"/>
    </location>
</feature>
<dbReference type="EMBL" id="JARAKH010000002">
    <property type="protein sequence ID" value="KAK8406465.1"/>
    <property type="molecule type" value="Genomic_DNA"/>
</dbReference>
<feature type="transmembrane region" description="Helical" evidence="6">
    <location>
        <begin position="197"/>
        <end position="215"/>
    </location>
</feature>
<evidence type="ECO:0000313" key="8">
    <source>
        <dbReference type="Proteomes" id="UP001487740"/>
    </source>
</evidence>
<dbReference type="InterPro" id="IPR011701">
    <property type="entry name" value="MFS"/>
</dbReference>
<dbReference type="Pfam" id="PF07690">
    <property type="entry name" value="MFS_1"/>
    <property type="match status" value="1"/>
</dbReference>
<feature type="transmembrane region" description="Helical" evidence="6">
    <location>
        <begin position="325"/>
        <end position="344"/>
    </location>
</feature>
<evidence type="ECO:0000256" key="2">
    <source>
        <dbReference type="ARBA" id="ARBA00022692"/>
    </source>
</evidence>
<evidence type="ECO:0000256" key="6">
    <source>
        <dbReference type="SAM" id="Phobius"/>
    </source>
</evidence>
<feature type="transmembrane region" description="Helical" evidence="6">
    <location>
        <begin position="356"/>
        <end position="379"/>
    </location>
</feature>
<feature type="transmembrane region" description="Helical" evidence="6">
    <location>
        <begin position="385"/>
        <end position="406"/>
    </location>
</feature>
<dbReference type="Gene3D" id="1.20.1250.20">
    <property type="entry name" value="MFS general substrate transporter like domains"/>
    <property type="match status" value="1"/>
</dbReference>
<dbReference type="InterPro" id="IPR049680">
    <property type="entry name" value="FLVCR1-2_SLC49-like"/>
</dbReference>
<evidence type="ECO:0000313" key="7">
    <source>
        <dbReference type="EMBL" id="KAK8406465.1"/>
    </source>
</evidence>
<feature type="transmembrane region" description="Helical" evidence="6">
    <location>
        <begin position="162"/>
        <end position="185"/>
    </location>
</feature>
<evidence type="ECO:0000256" key="4">
    <source>
        <dbReference type="ARBA" id="ARBA00023136"/>
    </source>
</evidence>
<comment type="caution">
    <text evidence="7">The sequence shown here is derived from an EMBL/GenBank/DDBJ whole genome shotgun (WGS) entry which is preliminary data.</text>
</comment>
<keyword evidence="2 6" id="KW-0812">Transmembrane</keyword>
<feature type="transmembrane region" description="Helical" evidence="6">
    <location>
        <begin position="418"/>
        <end position="443"/>
    </location>
</feature>
<feature type="transmembrane region" description="Helical" evidence="6">
    <location>
        <begin position="106"/>
        <end position="126"/>
    </location>
</feature>
<keyword evidence="4 6" id="KW-0472">Membrane</keyword>
<reference evidence="7 8" key="1">
    <citation type="submission" date="2023-03" db="EMBL/GenBank/DDBJ databases">
        <title>High-quality genome of Scylla paramamosain provides insights in environmental adaptation.</title>
        <authorList>
            <person name="Zhang L."/>
        </authorList>
    </citation>
    <scope>NUCLEOTIDE SEQUENCE [LARGE SCALE GENOMIC DNA]</scope>
    <source>
        <strain evidence="7">LZ_2023a</strain>
        <tissue evidence="7">Muscle</tissue>
    </source>
</reference>
<accession>A0AAW0V2K3</accession>
<evidence type="ECO:0000256" key="5">
    <source>
        <dbReference type="SAM" id="MobiDB-lite"/>
    </source>
</evidence>
<organism evidence="7 8">
    <name type="scientific">Scylla paramamosain</name>
    <name type="common">Mud crab</name>
    <dbReference type="NCBI Taxonomy" id="85552"/>
    <lineage>
        <taxon>Eukaryota</taxon>
        <taxon>Metazoa</taxon>
        <taxon>Ecdysozoa</taxon>
        <taxon>Arthropoda</taxon>
        <taxon>Crustacea</taxon>
        <taxon>Multicrustacea</taxon>
        <taxon>Malacostraca</taxon>
        <taxon>Eumalacostraca</taxon>
        <taxon>Eucarida</taxon>
        <taxon>Decapoda</taxon>
        <taxon>Pleocyemata</taxon>
        <taxon>Brachyura</taxon>
        <taxon>Eubrachyura</taxon>
        <taxon>Portunoidea</taxon>
        <taxon>Portunidae</taxon>
        <taxon>Portuninae</taxon>
        <taxon>Scylla</taxon>
    </lineage>
</organism>
<dbReference type="Proteomes" id="UP001487740">
    <property type="component" value="Unassembled WGS sequence"/>
</dbReference>
<dbReference type="SUPFAM" id="SSF103473">
    <property type="entry name" value="MFS general substrate transporter"/>
    <property type="match status" value="1"/>
</dbReference>